<proteinExistence type="predicted"/>
<keyword evidence="10" id="KW-1185">Reference proteome</keyword>
<protein>
    <submittedName>
        <fullName evidence="9">Predicted arabinose efflux permease, MFS family</fullName>
    </submittedName>
</protein>
<feature type="transmembrane region" description="Helical" evidence="7">
    <location>
        <begin position="206"/>
        <end position="227"/>
    </location>
</feature>
<feature type="transmembrane region" description="Helical" evidence="7">
    <location>
        <begin position="45"/>
        <end position="67"/>
    </location>
</feature>
<dbReference type="GO" id="GO:0005886">
    <property type="term" value="C:plasma membrane"/>
    <property type="evidence" value="ECO:0007669"/>
    <property type="project" value="UniProtKB-SubCell"/>
</dbReference>
<keyword evidence="4 7" id="KW-1133">Transmembrane helix</keyword>
<comment type="subcellular location">
    <subcellularLocation>
        <location evidence="1">Cell membrane</location>
        <topology evidence="1">Multi-pass membrane protein</topology>
    </subcellularLocation>
</comment>
<feature type="transmembrane region" description="Helical" evidence="7">
    <location>
        <begin position="273"/>
        <end position="293"/>
    </location>
</feature>
<evidence type="ECO:0000256" key="3">
    <source>
        <dbReference type="ARBA" id="ARBA00022692"/>
    </source>
</evidence>
<evidence type="ECO:0000256" key="4">
    <source>
        <dbReference type="ARBA" id="ARBA00022989"/>
    </source>
</evidence>
<feature type="transmembrane region" description="Helical" evidence="7">
    <location>
        <begin position="299"/>
        <end position="318"/>
    </location>
</feature>
<organism evidence="9 10">
    <name type="scientific">Amycolatopsis marina</name>
    <dbReference type="NCBI Taxonomy" id="490629"/>
    <lineage>
        <taxon>Bacteria</taxon>
        <taxon>Bacillati</taxon>
        <taxon>Actinomycetota</taxon>
        <taxon>Actinomycetes</taxon>
        <taxon>Pseudonocardiales</taxon>
        <taxon>Pseudonocardiaceae</taxon>
        <taxon>Amycolatopsis</taxon>
    </lineage>
</organism>
<feature type="region of interest" description="Disordered" evidence="6">
    <location>
        <begin position="393"/>
        <end position="419"/>
    </location>
</feature>
<evidence type="ECO:0000313" key="9">
    <source>
        <dbReference type="EMBL" id="SFB44274.1"/>
    </source>
</evidence>
<evidence type="ECO:0000313" key="10">
    <source>
        <dbReference type="Proteomes" id="UP000243799"/>
    </source>
</evidence>
<dbReference type="InterPro" id="IPR011701">
    <property type="entry name" value="MFS"/>
</dbReference>
<dbReference type="GO" id="GO:0022857">
    <property type="term" value="F:transmembrane transporter activity"/>
    <property type="evidence" value="ECO:0007669"/>
    <property type="project" value="InterPro"/>
</dbReference>
<dbReference type="PANTHER" id="PTHR43124">
    <property type="entry name" value="PURINE EFFLUX PUMP PBUE"/>
    <property type="match status" value="1"/>
</dbReference>
<dbReference type="Gene3D" id="1.20.1250.20">
    <property type="entry name" value="MFS general substrate transporter like domains"/>
    <property type="match status" value="1"/>
</dbReference>
<accession>A0A1I1B1Q2</accession>
<sequence length="419" mass="41754">MAKPGLPGWLYVLFLTLLATATDEFIIAGVLREIARDLEVGVAAAGQLVTVFAVVYAVGAPTLAVAFDRFPRRSVMVCGLAVFVLANAAAALAPGYAALLTARVAAALGAAVITAAAFTTAAMGAPAGMRGRYLGVATAGMTAALFTGVPLGTWLGVAMGWRATFWLIAAVGVLAAAGLLGTAPSVPGSSTAPLRTRFAPLRSARVLRLVAVTFTAASGGLMFYTYLAAYVAEVATGSGVLLATALFVVGVAGLAGALLAGRAADALGLPRSLRWVIGGHALALLLLAGYAFSDLTGPLSLGLLVALIALWSVFAWGLNPPIQGSIMAAAGAESAMPALALNISGLYLGTGVAGAIGGAVVAAADVRFVPLAGGVLMMLSFLLTHIPLDSTGSTADAPGTGPRDAPQKTADVPSPSTLT</sequence>
<dbReference type="OrthoDB" id="9814237at2"/>
<reference evidence="10" key="1">
    <citation type="submission" date="2016-10" db="EMBL/GenBank/DDBJ databases">
        <authorList>
            <person name="Varghese N."/>
            <person name="Submissions S."/>
        </authorList>
    </citation>
    <scope>NUCLEOTIDE SEQUENCE [LARGE SCALE GENOMIC DNA]</scope>
    <source>
        <strain evidence="10">CGMCC 4.3568</strain>
    </source>
</reference>
<name>A0A1I1B1Q2_9PSEU</name>
<dbReference type="PROSITE" id="PS50850">
    <property type="entry name" value="MFS"/>
    <property type="match status" value="1"/>
</dbReference>
<dbReference type="EMBL" id="FOKG01000011">
    <property type="protein sequence ID" value="SFB44274.1"/>
    <property type="molecule type" value="Genomic_DNA"/>
</dbReference>
<feature type="transmembrane region" description="Helical" evidence="7">
    <location>
        <begin position="339"/>
        <end position="362"/>
    </location>
</feature>
<feature type="transmembrane region" description="Helical" evidence="7">
    <location>
        <begin position="368"/>
        <end position="388"/>
    </location>
</feature>
<dbReference type="InterPro" id="IPR020846">
    <property type="entry name" value="MFS_dom"/>
</dbReference>
<feature type="transmembrane region" description="Helical" evidence="7">
    <location>
        <begin position="239"/>
        <end position="261"/>
    </location>
</feature>
<dbReference type="RefSeq" id="WP_091674654.1">
    <property type="nucleotide sequence ID" value="NZ_FOKG01000011.1"/>
</dbReference>
<dbReference type="InterPro" id="IPR036259">
    <property type="entry name" value="MFS_trans_sf"/>
</dbReference>
<dbReference type="Proteomes" id="UP000243799">
    <property type="component" value="Unassembled WGS sequence"/>
</dbReference>
<feature type="transmembrane region" description="Helical" evidence="7">
    <location>
        <begin position="100"/>
        <end position="121"/>
    </location>
</feature>
<keyword evidence="5 7" id="KW-0472">Membrane</keyword>
<gene>
    <name evidence="9" type="ORF">SAMN05216266_111185</name>
</gene>
<evidence type="ECO:0000256" key="1">
    <source>
        <dbReference type="ARBA" id="ARBA00004651"/>
    </source>
</evidence>
<keyword evidence="3 7" id="KW-0812">Transmembrane</keyword>
<evidence type="ECO:0000259" key="8">
    <source>
        <dbReference type="PROSITE" id="PS50850"/>
    </source>
</evidence>
<evidence type="ECO:0000256" key="7">
    <source>
        <dbReference type="SAM" id="Phobius"/>
    </source>
</evidence>
<evidence type="ECO:0000256" key="6">
    <source>
        <dbReference type="SAM" id="MobiDB-lite"/>
    </source>
</evidence>
<evidence type="ECO:0000256" key="5">
    <source>
        <dbReference type="ARBA" id="ARBA00023136"/>
    </source>
</evidence>
<feature type="transmembrane region" description="Helical" evidence="7">
    <location>
        <begin position="133"/>
        <end position="157"/>
    </location>
</feature>
<dbReference type="InterPro" id="IPR050189">
    <property type="entry name" value="MFS_Efflux_Transporters"/>
</dbReference>
<dbReference type="AlphaFoldDB" id="A0A1I1B1Q2"/>
<dbReference type="Pfam" id="PF07690">
    <property type="entry name" value="MFS_1"/>
    <property type="match status" value="1"/>
</dbReference>
<feature type="transmembrane region" description="Helical" evidence="7">
    <location>
        <begin position="74"/>
        <end position="94"/>
    </location>
</feature>
<keyword evidence="2" id="KW-1003">Cell membrane</keyword>
<feature type="domain" description="Major facilitator superfamily (MFS) profile" evidence="8">
    <location>
        <begin position="9"/>
        <end position="392"/>
    </location>
</feature>
<feature type="transmembrane region" description="Helical" evidence="7">
    <location>
        <begin position="163"/>
        <end position="186"/>
    </location>
</feature>
<dbReference type="SUPFAM" id="SSF103473">
    <property type="entry name" value="MFS general substrate transporter"/>
    <property type="match status" value="1"/>
</dbReference>
<dbReference type="STRING" id="490629.SAMN05216266_111185"/>
<dbReference type="PANTHER" id="PTHR43124:SF10">
    <property type="entry name" value="PURINE EFFLUX PUMP PBUE"/>
    <property type="match status" value="1"/>
</dbReference>
<evidence type="ECO:0000256" key="2">
    <source>
        <dbReference type="ARBA" id="ARBA00022475"/>
    </source>
</evidence>